<evidence type="ECO:0000256" key="5">
    <source>
        <dbReference type="ARBA" id="ARBA00023136"/>
    </source>
</evidence>
<feature type="transmembrane region" description="Helical" evidence="6">
    <location>
        <begin position="70"/>
        <end position="100"/>
    </location>
</feature>
<evidence type="ECO:0000256" key="1">
    <source>
        <dbReference type="ARBA" id="ARBA00004141"/>
    </source>
</evidence>
<keyword evidence="4 6" id="KW-1133">Transmembrane helix</keyword>
<dbReference type="PANTHER" id="PTHR43568:SF1">
    <property type="entry name" value="P PROTEIN"/>
    <property type="match status" value="1"/>
</dbReference>
<feature type="transmembrane region" description="Helical" evidence="6">
    <location>
        <begin position="6"/>
        <end position="26"/>
    </location>
</feature>
<feature type="non-terminal residue" evidence="8">
    <location>
        <position position="112"/>
    </location>
</feature>
<dbReference type="GO" id="GO:0016020">
    <property type="term" value="C:membrane"/>
    <property type="evidence" value="ECO:0007669"/>
    <property type="project" value="UniProtKB-SubCell"/>
</dbReference>
<comment type="subcellular location">
    <subcellularLocation>
        <location evidence="1">Membrane</location>
        <topology evidence="1">Multi-pass membrane protein</topology>
    </subcellularLocation>
</comment>
<dbReference type="Pfam" id="PF03600">
    <property type="entry name" value="CitMHS"/>
    <property type="match status" value="1"/>
</dbReference>
<dbReference type="InterPro" id="IPR051475">
    <property type="entry name" value="Diverse_Ion_Transporter"/>
</dbReference>
<proteinExistence type="predicted"/>
<comment type="caution">
    <text evidence="8">The sequence shown here is derived from an EMBL/GenBank/DDBJ whole genome shotgun (WGS) entry which is preliminary data.</text>
</comment>
<dbReference type="AlphaFoldDB" id="X1R6T3"/>
<reference evidence="8" key="1">
    <citation type="journal article" date="2014" name="Front. Microbiol.">
        <title>High frequency of phylogenetically diverse reductive dehalogenase-homologous genes in deep subseafloor sedimentary metagenomes.</title>
        <authorList>
            <person name="Kawai M."/>
            <person name="Futagami T."/>
            <person name="Toyoda A."/>
            <person name="Takaki Y."/>
            <person name="Nishi S."/>
            <person name="Hori S."/>
            <person name="Arai W."/>
            <person name="Tsubouchi T."/>
            <person name="Morono Y."/>
            <person name="Uchiyama I."/>
            <person name="Ito T."/>
            <person name="Fujiyama A."/>
            <person name="Inagaki F."/>
            <person name="Takami H."/>
        </authorList>
    </citation>
    <scope>NUCLEOTIDE SEQUENCE</scope>
    <source>
        <strain evidence="8">Expedition CK06-06</strain>
    </source>
</reference>
<gene>
    <name evidence="8" type="ORF">S06H3_64793</name>
</gene>
<dbReference type="GO" id="GO:0055085">
    <property type="term" value="P:transmembrane transport"/>
    <property type="evidence" value="ECO:0007669"/>
    <property type="project" value="InterPro"/>
</dbReference>
<evidence type="ECO:0000313" key="8">
    <source>
        <dbReference type="EMBL" id="GAI62731.1"/>
    </source>
</evidence>
<name>X1R6T3_9ZZZZ</name>
<feature type="non-terminal residue" evidence="8">
    <location>
        <position position="1"/>
    </location>
</feature>
<evidence type="ECO:0000256" key="4">
    <source>
        <dbReference type="ARBA" id="ARBA00022989"/>
    </source>
</evidence>
<evidence type="ECO:0000259" key="7">
    <source>
        <dbReference type="Pfam" id="PF03600"/>
    </source>
</evidence>
<feature type="domain" description="Citrate transporter-like" evidence="7">
    <location>
        <begin position="7"/>
        <end position="107"/>
    </location>
</feature>
<evidence type="ECO:0000256" key="3">
    <source>
        <dbReference type="ARBA" id="ARBA00022692"/>
    </source>
</evidence>
<evidence type="ECO:0000256" key="6">
    <source>
        <dbReference type="SAM" id="Phobius"/>
    </source>
</evidence>
<evidence type="ECO:0000256" key="2">
    <source>
        <dbReference type="ARBA" id="ARBA00022448"/>
    </source>
</evidence>
<sequence length="112" mass="12667">FISILGMVICTLIVAFSTALTIYDYIGFIEIEAFVLILSINIITQIAQESHVLEYFAIWMFRLSRGNQRLFLYILCLTGAFLTAMISDVVVVIILVPIIIRICSFLKIKADT</sequence>
<organism evidence="8">
    <name type="scientific">marine sediment metagenome</name>
    <dbReference type="NCBI Taxonomy" id="412755"/>
    <lineage>
        <taxon>unclassified sequences</taxon>
        <taxon>metagenomes</taxon>
        <taxon>ecological metagenomes</taxon>
    </lineage>
</organism>
<accession>X1R6T3</accession>
<keyword evidence="2" id="KW-0813">Transport</keyword>
<feature type="transmembrane region" description="Helical" evidence="6">
    <location>
        <begin position="33"/>
        <end position="58"/>
    </location>
</feature>
<dbReference type="EMBL" id="BARV01043389">
    <property type="protein sequence ID" value="GAI62731.1"/>
    <property type="molecule type" value="Genomic_DNA"/>
</dbReference>
<dbReference type="PANTHER" id="PTHR43568">
    <property type="entry name" value="P PROTEIN"/>
    <property type="match status" value="1"/>
</dbReference>
<protein>
    <recommendedName>
        <fullName evidence="7">Citrate transporter-like domain-containing protein</fullName>
    </recommendedName>
</protein>
<dbReference type="InterPro" id="IPR004680">
    <property type="entry name" value="Cit_transptr-like_dom"/>
</dbReference>
<keyword evidence="3 6" id="KW-0812">Transmembrane</keyword>
<keyword evidence="5 6" id="KW-0472">Membrane</keyword>